<dbReference type="Gene3D" id="1.10.10.10">
    <property type="entry name" value="Winged helix-like DNA-binding domain superfamily/Winged helix DNA-binding domain"/>
    <property type="match status" value="1"/>
</dbReference>
<comment type="caution">
    <text evidence="4">The sequence shown here is derived from an EMBL/GenBank/DDBJ whole genome shotgun (WGS) entry which is preliminary data.</text>
</comment>
<dbReference type="PIRSF" id="PIRSF015244">
    <property type="entry name" value="UCP015244"/>
    <property type="match status" value="1"/>
</dbReference>
<feature type="domain" description="DUF4910" evidence="3">
    <location>
        <begin position="2"/>
        <end position="339"/>
    </location>
</feature>
<dbReference type="InterPro" id="IPR032622">
    <property type="entry name" value="UCP01524_HTH"/>
</dbReference>
<dbReference type="EMBL" id="JBDKXB010000005">
    <property type="protein sequence ID" value="MEY6432064.1"/>
    <property type="molecule type" value="Genomic_DNA"/>
</dbReference>
<organism evidence="4 5">
    <name type="scientific">Thioalkalicoccus limnaeus</name>
    <dbReference type="NCBI Taxonomy" id="120681"/>
    <lineage>
        <taxon>Bacteria</taxon>
        <taxon>Pseudomonadati</taxon>
        <taxon>Pseudomonadota</taxon>
        <taxon>Gammaproteobacteria</taxon>
        <taxon>Chromatiales</taxon>
        <taxon>Chromatiaceae</taxon>
        <taxon>Thioalkalicoccus</taxon>
    </lineage>
</organism>
<evidence type="ECO:0000259" key="2">
    <source>
        <dbReference type="Pfam" id="PF16221"/>
    </source>
</evidence>
<evidence type="ECO:0000259" key="1">
    <source>
        <dbReference type="Pfam" id="PF09940"/>
    </source>
</evidence>
<dbReference type="Pfam" id="PF16221">
    <property type="entry name" value="HTH_47"/>
    <property type="match status" value="1"/>
</dbReference>
<accession>A0ABV4BDI8</accession>
<gene>
    <name evidence="4" type="ORF">ABC977_06525</name>
</gene>
<feature type="domain" description="DUF2172" evidence="1">
    <location>
        <begin position="52"/>
        <end position="143"/>
    </location>
</feature>
<dbReference type="Pfam" id="PF09940">
    <property type="entry name" value="DUF2172"/>
    <property type="match status" value="1"/>
</dbReference>
<evidence type="ECO:0000313" key="5">
    <source>
        <dbReference type="Proteomes" id="UP001564408"/>
    </source>
</evidence>
<protein>
    <submittedName>
        <fullName evidence="4">DUF4910 domain-containing protein</fullName>
    </submittedName>
</protein>
<dbReference type="InterPro" id="IPR036388">
    <property type="entry name" value="WH-like_DNA-bd_sf"/>
</dbReference>
<dbReference type="InterPro" id="IPR032610">
    <property type="entry name" value="DUF2172"/>
</dbReference>
<feature type="domain" description="UCP01524 winged helix-turn-helix" evidence="2">
    <location>
        <begin position="341"/>
        <end position="416"/>
    </location>
</feature>
<reference evidence="4 5" key="1">
    <citation type="submission" date="2024-05" db="EMBL/GenBank/DDBJ databases">
        <title>Genome Sequence and Characterization of the New Strain Purple Sulfur Bacterium of Genus Thioalkalicoccus.</title>
        <authorList>
            <person name="Bryantseva I.A."/>
            <person name="Kyndt J.A."/>
            <person name="Imhoff J.F."/>
        </authorList>
    </citation>
    <scope>NUCLEOTIDE SEQUENCE [LARGE SCALE GENOMIC DNA]</scope>
    <source>
        <strain evidence="4 5">Um2</strain>
    </source>
</reference>
<proteinExistence type="predicted"/>
<evidence type="ECO:0000259" key="3">
    <source>
        <dbReference type="Pfam" id="PF16254"/>
    </source>
</evidence>
<keyword evidence="5" id="KW-1185">Reference proteome</keyword>
<dbReference type="Gene3D" id="3.50.30.90">
    <property type="match status" value="1"/>
</dbReference>
<name>A0ABV4BDI8_9GAMM</name>
<dbReference type="Pfam" id="PF16254">
    <property type="entry name" value="DUF4910"/>
    <property type="match status" value="1"/>
</dbReference>
<dbReference type="InterPro" id="IPR032589">
    <property type="entry name" value="DUF4910"/>
</dbReference>
<dbReference type="SUPFAM" id="SSF53187">
    <property type="entry name" value="Zn-dependent exopeptidases"/>
    <property type="match status" value="1"/>
</dbReference>
<dbReference type="InterPro" id="IPR012353">
    <property type="entry name" value="UCP015244"/>
</dbReference>
<dbReference type="RefSeq" id="WP_369666465.1">
    <property type="nucleotide sequence ID" value="NZ_JBDKXB010000005.1"/>
</dbReference>
<dbReference type="Proteomes" id="UP001564408">
    <property type="component" value="Unassembled WGS sequence"/>
</dbReference>
<dbReference type="Gene3D" id="3.40.630.10">
    <property type="entry name" value="Zn peptidases"/>
    <property type="match status" value="1"/>
</dbReference>
<evidence type="ECO:0000313" key="4">
    <source>
        <dbReference type="EMBL" id="MEY6432064.1"/>
    </source>
</evidence>
<sequence length="435" mass="49307">MYEFVRQLYPICRSITGNGVRETLRIIGQRVPLQIREVPTGTKVFDWTIPREWNIRDAWVKDPSGRKIIELRNSNLHVVSYSVPVHKKLSLPELKKHLHSLPELPHLIPYRTSYYQATWGFCLSHNQQRELVEGEYEVFIDSSLEDGHLSFGEYLLKGQTTEEVLLSCHVCHPSLANDNLSGVALATALAQLLEGYDRRYSYRFLFVPGTIGAITWLALNEDFIRQIKCGLVVALVGDRGKLTYKKSRQRCAEIDQAALHVLGHSGAAYEVQDFSPYGYDERQYCSPGIDLAVGSLTRTPYGRYLEYHTSGDNLDFLSADALEDSLQAYLSILHVVDTNRRYRNQYPKCEPQLGRRGLYSELGGQSDGKELEMALLWVLNFSDGEHSILDIAARSGKPFAQLARAARLLERAGLLKESMEREEIRGVERPIESGG</sequence>